<comment type="caution">
    <text evidence="2">The sequence shown here is derived from an EMBL/GenBank/DDBJ whole genome shotgun (WGS) entry which is preliminary data.</text>
</comment>
<dbReference type="GO" id="GO:0032543">
    <property type="term" value="P:mitochondrial translation"/>
    <property type="evidence" value="ECO:0007669"/>
    <property type="project" value="TreeGrafter"/>
</dbReference>
<dbReference type="PANTHER" id="PTHR28158">
    <property type="entry name" value="37S RIBOSOMAL PROTEIN S35, MITOCHONDRIAL"/>
    <property type="match status" value="1"/>
</dbReference>
<dbReference type="GO" id="GO:0003735">
    <property type="term" value="F:structural constituent of ribosome"/>
    <property type="evidence" value="ECO:0007669"/>
    <property type="project" value="TreeGrafter"/>
</dbReference>
<name>A0A423X330_9PEZI</name>
<keyword evidence="3" id="KW-1185">Reference proteome</keyword>
<reference evidence="2 3" key="1">
    <citation type="submission" date="2015-09" db="EMBL/GenBank/DDBJ databases">
        <title>Host preference determinants of Valsa canker pathogens revealed by comparative genomics.</title>
        <authorList>
            <person name="Yin Z."/>
            <person name="Huang L."/>
        </authorList>
    </citation>
    <scope>NUCLEOTIDE SEQUENCE [LARGE SCALE GENOMIC DNA]</scope>
    <source>
        <strain evidence="2 3">03-1</strain>
    </source>
</reference>
<dbReference type="Pfam" id="PF12298">
    <property type="entry name" value="Bot1p"/>
    <property type="match status" value="1"/>
</dbReference>
<evidence type="ECO:0000256" key="1">
    <source>
        <dbReference type="SAM" id="MobiDB-lite"/>
    </source>
</evidence>
<protein>
    <recommendedName>
        <fullName evidence="4">37S ribosomal protein S35, mitochondrial</fullName>
    </recommendedName>
</protein>
<proteinExistence type="predicted"/>
<dbReference type="PANTHER" id="PTHR28158:SF1">
    <property type="entry name" value="SMALL RIBOSOMAL SUBUNIT PROTEIN MS45"/>
    <property type="match status" value="1"/>
</dbReference>
<dbReference type="InterPro" id="IPR021036">
    <property type="entry name" value="Ribosomal_mS45"/>
</dbReference>
<dbReference type="EMBL" id="LKEA01000003">
    <property type="protein sequence ID" value="ROW10249.1"/>
    <property type="molecule type" value="Genomic_DNA"/>
</dbReference>
<gene>
    <name evidence="2" type="ORF">VMCG_01775</name>
</gene>
<dbReference type="Proteomes" id="UP000283895">
    <property type="component" value="Unassembled WGS sequence"/>
</dbReference>
<dbReference type="AlphaFoldDB" id="A0A423X330"/>
<dbReference type="OrthoDB" id="10052321at2759"/>
<evidence type="ECO:0000313" key="3">
    <source>
        <dbReference type="Proteomes" id="UP000283895"/>
    </source>
</evidence>
<evidence type="ECO:0000313" key="2">
    <source>
        <dbReference type="EMBL" id="ROW10249.1"/>
    </source>
</evidence>
<feature type="region of interest" description="Disordered" evidence="1">
    <location>
        <begin position="44"/>
        <end position="65"/>
    </location>
</feature>
<organism evidence="2 3">
    <name type="scientific">Cytospora schulzeri</name>
    <dbReference type="NCBI Taxonomy" id="448051"/>
    <lineage>
        <taxon>Eukaryota</taxon>
        <taxon>Fungi</taxon>
        <taxon>Dikarya</taxon>
        <taxon>Ascomycota</taxon>
        <taxon>Pezizomycotina</taxon>
        <taxon>Sordariomycetes</taxon>
        <taxon>Sordariomycetidae</taxon>
        <taxon>Diaporthales</taxon>
        <taxon>Cytosporaceae</taxon>
        <taxon>Cytospora</taxon>
    </lineage>
</organism>
<feature type="compositionally biased region" description="Low complexity" evidence="1">
    <location>
        <begin position="44"/>
        <end position="55"/>
    </location>
</feature>
<sequence>MPPRLPTQSLQLCCAELSSSSSSVATAAASPLERALLSSQLLTSPSSSRSFSTTASRERRTAPLAKQRMQEWLKKNGKGLKVHTPGQVNYLGGEKGSRLRPFPSNPAFISQPVLSEEAREMIWHKVMVNWEGIKAVSAELGVDQRRVAAVVRMKEVEKDWQKNGIKLAKPYSRAVLEMVPTHSYPEDKPKQALEPINEIHVHSYTMQQLFVPASESREFTREDAARAFHHTLLSPDKRIPHPELVQMERRIKEGMKEKESWNVFKDEAKASEQARDALVAAKAELEQKNTMTVATDRFEFRIKTISADDVGKHGRARGGVGWRYGIPYEDRKKNQVKIPTRID</sequence>
<evidence type="ECO:0008006" key="4">
    <source>
        <dbReference type="Google" id="ProtNLM"/>
    </source>
</evidence>
<accession>A0A423X330</accession>
<dbReference type="STRING" id="356882.A0A423X330"/>
<dbReference type="GO" id="GO:0005763">
    <property type="term" value="C:mitochondrial small ribosomal subunit"/>
    <property type="evidence" value="ECO:0007669"/>
    <property type="project" value="TreeGrafter"/>
</dbReference>